<dbReference type="InterPro" id="IPR001444">
    <property type="entry name" value="Flag_bb_rod_N"/>
</dbReference>
<dbReference type="NCBIfam" id="TIGR02492">
    <property type="entry name" value="flgK_ends"/>
    <property type="match status" value="1"/>
</dbReference>
<keyword evidence="10" id="KW-0966">Cell projection</keyword>
<comment type="subcellular location">
    <subcellularLocation>
        <location evidence="1">Bacterial flagellum</location>
    </subcellularLocation>
    <subcellularLocation>
        <location evidence="2">Secreted</location>
    </subcellularLocation>
</comment>
<evidence type="ECO:0000256" key="4">
    <source>
        <dbReference type="ARBA" id="ARBA00016244"/>
    </source>
</evidence>
<dbReference type="InterPro" id="IPR053927">
    <property type="entry name" value="FlgK_helical"/>
</dbReference>
<sequence>MINNLYNIGKTALQNAQVSVNNASNNIANADTTGYQRTSVVYESSSSITSLGLTVGTGADVTAIQSEWDKFVETQYLDAVADLATQTSALNYLNQLDSLLNQSEGGLSDIMEEFFDAWNELVTDPDSLSAREDLLGQTEALVYALNSTSSTLDTMVDTINADIEDQVDEANQIISDLAAANAAIAANPDDNQAVSDRDQLIRELDALIGVDVLYQSDNTVTIMTEEGYTLVDGTDTHNLVFTETGVTESLVRASDYDGTLNYSGESGEELLIEFVSSGADGTAQFKVSTDGGNTWLADDSGNTMLYTADDEDGSVEIEGITLWFENGATDHAEGDRYTVMAKSGLYWESGSGELKNITPLTDGSGDNVSGRTQSGSLAGLFTTRDDTVYDTIDALDDLAESIIWEVNLAHSQGAGLTHHTSLTAGYEADDATAALGDSGLVYEDNIASGELTLITYDADGNVSTTSILSIDPDTDSLDDLAADINAAFGTELTATITDGQLVLAAGTDMEFEIAGDTSGVMAALGMNTYFTGTDAGTIGIDEYVATDTSHINTGAVGDDGLVATGSNDVATILAGLGDETVTVGGTESSLTSALAALVASVGSAASAAELRQTYAQTSVDYLYEQQASTTEVNVDEELIALTKYQQAYEAAAQIIGVTRDMMETVLDMI</sequence>
<evidence type="ECO:0000259" key="9">
    <source>
        <dbReference type="Pfam" id="PF22638"/>
    </source>
</evidence>
<comment type="caution">
    <text evidence="10">The sequence shown here is derived from an EMBL/GenBank/DDBJ whole genome shotgun (WGS) entry which is preliminary data.</text>
</comment>
<dbReference type="InterPro" id="IPR010930">
    <property type="entry name" value="Flg_bb/hook_C_dom"/>
</dbReference>
<evidence type="ECO:0000256" key="3">
    <source>
        <dbReference type="ARBA" id="ARBA00009677"/>
    </source>
</evidence>
<feature type="domain" description="Flagellar basal body rod protein N-terminal" evidence="7">
    <location>
        <begin position="8"/>
        <end position="36"/>
    </location>
</feature>
<evidence type="ECO:0000256" key="2">
    <source>
        <dbReference type="ARBA" id="ARBA00004613"/>
    </source>
</evidence>
<dbReference type="PRINTS" id="PR01005">
    <property type="entry name" value="FLGHOOKAP1"/>
</dbReference>
<evidence type="ECO:0000313" key="11">
    <source>
        <dbReference type="Proteomes" id="UP001568698"/>
    </source>
</evidence>
<accession>A0ABV4K1H6</accession>
<keyword evidence="10" id="KW-0282">Flagellum</keyword>
<keyword evidence="5" id="KW-0964">Secreted</keyword>
<keyword evidence="10" id="KW-0969">Cilium</keyword>
<keyword evidence="6" id="KW-0975">Bacterial flagellum</keyword>
<reference evidence="10 11" key="1">
    <citation type="submission" date="2024-08" db="EMBL/GenBank/DDBJ databases">
        <title>Sulfate-reducing bacteria isolated from formation water of the oil field in Kazakhstan and description of Pseudodesulfovibrio sp.</title>
        <authorList>
            <person name="Bidzhieva S.K."/>
            <person name="Tourova T.P."/>
            <person name="Grouzdev D.S."/>
            <person name="Beletsky A.V."/>
            <person name="Sokolova D.S."/>
            <person name="Samigullina S.R."/>
            <person name="Poltaraus A.B."/>
            <person name="Avtukh A.N."/>
            <person name="Tereshina V.M."/>
            <person name="Zhaparov N.S."/>
            <person name="Mardanov A.V."/>
            <person name="Nazina T.N."/>
        </authorList>
    </citation>
    <scope>NUCLEOTIDE SEQUENCE [LARGE SCALE GENOMIC DNA]</scope>
    <source>
        <strain evidence="10 11">9FUS</strain>
    </source>
</reference>
<evidence type="ECO:0000256" key="1">
    <source>
        <dbReference type="ARBA" id="ARBA00004365"/>
    </source>
</evidence>
<evidence type="ECO:0000256" key="5">
    <source>
        <dbReference type="ARBA" id="ARBA00022525"/>
    </source>
</evidence>
<evidence type="ECO:0000259" key="7">
    <source>
        <dbReference type="Pfam" id="PF00460"/>
    </source>
</evidence>
<dbReference type="PANTHER" id="PTHR30033">
    <property type="entry name" value="FLAGELLAR HOOK-ASSOCIATED PROTEIN 1"/>
    <property type="match status" value="1"/>
</dbReference>
<evidence type="ECO:0000259" key="8">
    <source>
        <dbReference type="Pfam" id="PF06429"/>
    </source>
</evidence>
<dbReference type="Pfam" id="PF22638">
    <property type="entry name" value="FlgK_D1"/>
    <property type="match status" value="2"/>
</dbReference>
<evidence type="ECO:0000256" key="6">
    <source>
        <dbReference type="ARBA" id="ARBA00023143"/>
    </source>
</evidence>
<protein>
    <recommendedName>
        <fullName evidence="4">Flagellar hook-associated protein 1</fullName>
    </recommendedName>
</protein>
<name>A0ABV4K1H6_9BACT</name>
<feature type="domain" description="Flagellar hook-associated protein FlgK helical" evidence="9">
    <location>
        <begin position="93"/>
        <end position="245"/>
    </location>
</feature>
<comment type="similarity">
    <text evidence="3">Belongs to the flagella basal body rod proteins family.</text>
</comment>
<dbReference type="InterPro" id="IPR002371">
    <property type="entry name" value="FlgK"/>
</dbReference>
<feature type="domain" description="Flagellar basal-body/hook protein C-terminal" evidence="8">
    <location>
        <begin position="632"/>
        <end position="668"/>
    </location>
</feature>
<dbReference type="EMBL" id="JBGLYH010000019">
    <property type="protein sequence ID" value="MEZ7196804.1"/>
    <property type="molecule type" value="Genomic_DNA"/>
</dbReference>
<proteinExistence type="inferred from homology"/>
<dbReference type="Pfam" id="PF06429">
    <property type="entry name" value="Flg_bbr_C"/>
    <property type="match status" value="1"/>
</dbReference>
<feature type="domain" description="Flagellar hook-associated protein FlgK helical" evidence="9">
    <location>
        <begin position="363"/>
        <end position="418"/>
    </location>
</feature>
<evidence type="ECO:0000313" key="10">
    <source>
        <dbReference type="EMBL" id="MEZ7196804.1"/>
    </source>
</evidence>
<dbReference type="SUPFAM" id="SSF64518">
    <property type="entry name" value="Phase 1 flagellin"/>
    <property type="match status" value="1"/>
</dbReference>
<organism evidence="10 11">
    <name type="scientific">Pseudodesulfovibrio karagichevae</name>
    <dbReference type="NCBI Taxonomy" id="3239305"/>
    <lineage>
        <taxon>Bacteria</taxon>
        <taxon>Pseudomonadati</taxon>
        <taxon>Thermodesulfobacteriota</taxon>
        <taxon>Desulfovibrionia</taxon>
        <taxon>Desulfovibrionales</taxon>
        <taxon>Desulfovibrionaceae</taxon>
    </lineage>
</organism>
<dbReference type="RefSeq" id="WP_371386328.1">
    <property type="nucleotide sequence ID" value="NZ_JBGLYH010000019.1"/>
</dbReference>
<gene>
    <name evidence="10" type="primary">flgK</name>
    <name evidence="10" type="ORF">AB6M95_08605</name>
</gene>
<dbReference type="Proteomes" id="UP001568698">
    <property type="component" value="Unassembled WGS sequence"/>
</dbReference>
<dbReference type="Pfam" id="PF00460">
    <property type="entry name" value="Flg_bb_rod"/>
    <property type="match status" value="1"/>
</dbReference>
<keyword evidence="11" id="KW-1185">Reference proteome</keyword>
<dbReference type="PANTHER" id="PTHR30033:SF1">
    <property type="entry name" value="FLAGELLAR HOOK-ASSOCIATED PROTEIN 1"/>
    <property type="match status" value="1"/>
</dbReference>